<evidence type="ECO:0000256" key="1">
    <source>
        <dbReference type="SAM" id="MobiDB-lite"/>
    </source>
</evidence>
<dbReference type="Gene3D" id="1.20.58.130">
    <property type="match status" value="1"/>
</dbReference>
<evidence type="ECO:0000313" key="3">
    <source>
        <dbReference type="Proteomes" id="UP001195483"/>
    </source>
</evidence>
<reference evidence="2" key="2">
    <citation type="journal article" date="2021" name="Genome Biol. Evol.">
        <title>Developing a high-quality reference genome for a parasitic bivalve with doubly uniparental inheritance (Bivalvia: Unionida).</title>
        <authorList>
            <person name="Smith C.H."/>
        </authorList>
    </citation>
    <scope>NUCLEOTIDE SEQUENCE</scope>
    <source>
        <strain evidence="2">CHS0354</strain>
        <tissue evidence="2">Mantle</tissue>
    </source>
</reference>
<organism evidence="2 3">
    <name type="scientific">Potamilus streckersoni</name>
    <dbReference type="NCBI Taxonomy" id="2493646"/>
    <lineage>
        <taxon>Eukaryota</taxon>
        <taxon>Metazoa</taxon>
        <taxon>Spiralia</taxon>
        <taxon>Lophotrochozoa</taxon>
        <taxon>Mollusca</taxon>
        <taxon>Bivalvia</taxon>
        <taxon>Autobranchia</taxon>
        <taxon>Heteroconchia</taxon>
        <taxon>Palaeoheterodonta</taxon>
        <taxon>Unionida</taxon>
        <taxon>Unionoidea</taxon>
        <taxon>Unionidae</taxon>
        <taxon>Ambleminae</taxon>
        <taxon>Lampsilini</taxon>
        <taxon>Potamilus</taxon>
    </lineage>
</organism>
<dbReference type="InterPro" id="IPR022272">
    <property type="entry name" value="Lipocalin_CS"/>
</dbReference>
<dbReference type="InterPro" id="IPR011048">
    <property type="entry name" value="Haem_d1_sf"/>
</dbReference>
<evidence type="ECO:0000313" key="2">
    <source>
        <dbReference type="EMBL" id="KAK3605115.1"/>
    </source>
</evidence>
<dbReference type="InterPro" id="IPR031815">
    <property type="entry name" value="DUF5074"/>
</dbReference>
<reference evidence="2" key="3">
    <citation type="submission" date="2023-05" db="EMBL/GenBank/DDBJ databases">
        <authorList>
            <person name="Smith C.H."/>
        </authorList>
    </citation>
    <scope>NUCLEOTIDE SEQUENCE</scope>
    <source>
        <strain evidence="2">CHS0354</strain>
        <tissue evidence="2">Mantle</tissue>
    </source>
</reference>
<reference evidence="2" key="1">
    <citation type="journal article" date="2021" name="Genome Biol. Evol.">
        <title>A High-Quality Reference Genome for a Parasitic Bivalve with Doubly Uniparental Inheritance (Bivalvia: Unionida).</title>
        <authorList>
            <person name="Smith C.H."/>
        </authorList>
    </citation>
    <scope>NUCLEOTIDE SEQUENCE</scope>
    <source>
        <strain evidence="2">CHS0354</strain>
    </source>
</reference>
<dbReference type="Gene3D" id="2.130.10.10">
    <property type="entry name" value="YVTN repeat-like/Quinoprotein amine dehydrogenase"/>
    <property type="match status" value="1"/>
</dbReference>
<name>A0AAE0W9F0_9BIVA</name>
<sequence length="476" mass="52001">MGNEINSMGNEINSMGNEINSMGNEINSMGNEINSMGNEINSMGNEINSMGNEINSMGNEINSMGNEINSMGNEINSMGNEINGTGNEINGTGNEINGTGNEINIFHLLLDTLYSLVLKKMGLVSLFVFMLFVSCEPTNLPDSIAREKGLIVLCEGLWGKNNSVISYVNEVTKNVTLDVFEQKNGQSLGDTGNDILKYGGKWYVVVNGSAKVEVIEAGSFKRIKQIPFLTNGKNKNPRNLAAEKGKVFVSNWDGTVSVIDTVLLTVEKSISLTVSYPEKMLVMNGKLFVAAAGNYANNYEGGGVAVINLETMTQTNVISAGKNLGDIAMGINQRLLVVRRGLYDADYSFVEPRVVVINAENETVVETYSFDALEIETHGSILFAVTREKVAEVFKYHVLKFDMEGGKIINAKLVDSELHGISTLYRMTVSNANLYVTDAKDYQVQGDVFVFKQDGTKQYSFKAGINPSLVFETVLD</sequence>
<proteinExistence type="predicted"/>
<dbReference type="SUPFAM" id="SSF58104">
    <property type="entry name" value="Methyl-accepting chemotaxis protein (MCP) signaling domain"/>
    <property type="match status" value="1"/>
</dbReference>
<dbReference type="PANTHER" id="PTHR47197:SF3">
    <property type="entry name" value="DIHYDRO-HEME D1 DEHYDROGENASE"/>
    <property type="match status" value="1"/>
</dbReference>
<dbReference type="InterPro" id="IPR015943">
    <property type="entry name" value="WD40/YVTN_repeat-like_dom_sf"/>
</dbReference>
<dbReference type="Pfam" id="PF16819">
    <property type="entry name" value="DUF5074"/>
    <property type="match status" value="1"/>
</dbReference>
<dbReference type="PANTHER" id="PTHR47197">
    <property type="entry name" value="PROTEIN NIRF"/>
    <property type="match status" value="1"/>
</dbReference>
<dbReference type="SUPFAM" id="SSF51004">
    <property type="entry name" value="C-terminal (heme d1) domain of cytochrome cd1-nitrite reductase"/>
    <property type="match status" value="1"/>
</dbReference>
<comment type="caution">
    <text evidence="2">The sequence shown here is derived from an EMBL/GenBank/DDBJ whole genome shotgun (WGS) entry which is preliminary data.</text>
</comment>
<dbReference type="PROSITE" id="PS00213">
    <property type="entry name" value="LIPOCALIN"/>
    <property type="match status" value="1"/>
</dbReference>
<keyword evidence="3" id="KW-1185">Reference proteome</keyword>
<feature type="region of interest" description="Disordered" evidence="1">
    <location>
        <begin position="1"/>
        <end position="86"/>
    </location>
</feature>
<dbReference type="Proteomes" id="UP001195483">
    <property type="component" value="Unassembled WGS sequence"/>
</dbReference>
<gene>
    <name evidence="2" type="ORF">CHS0354_000783</name>
</gene>
<dbReference type="EMBL" id="JAEAOA010000085">
    <property type="protein sequence ID" value="KAK3605115.1"/>
    <property type="molecule type" value="Genomic_DNA"/>
</dbReference>
<protein>
    <submittedName>
        <fullName evidence="2">Uncharacterized protein</fullName>
    </submittedName>
</protein>
<feature type="compositionally biased region" description="Polar residues" evidence="1">
    <location>
        <begin position="1"/>
        <end position="78"/>
    </location>
</feature>
<accession>A0AAE0W9F0</accession>
<dbReference type="AlphaFoldDB" id="A0AAE0W9F0"/>
<dbReference type="InterPro" id="IPR051200">
    <property type="entry name" value="Host-pathogen_enzymatic-act"/>
</dbReference>